<evidence type="ECO:0000313" key="1">
    <source>
        <dbReference type="EMBL" id="ELA08272.1"/>
    </source>
</evidence>
<organism evidence="1 2">
    <name type="scientific">Moraxella macacae 0408225</name>
    <dbReference type="NCBI Taxonomy" id="1230338"/>
    <lineage>
        <taxon>Bacteria</taxon>
        <taxon>Pseudomonadati</taxon>
        <taxon>Pseudomonadota</taxon>
        <taxon>Gammaproteobacteria</taxon>
        <taxon>Moraxellales</taxon>
        <taxon>Moraxellaceae</taxon>
        <taxon>Moraxella</taxon>
    </lineage>
</organism>
<dbReference type="SUPFAM" id="SSF56672">
    <property type="entry name" value="DNA/RNA polymerases"/>
    <property type="match status" value="1"/>
</dbReference>
<dbReference type="STRING" id="1230338.MOMA_06911"/>
<keyword evidence="2" id="KW-1185">Reference proteome</keyword>
<dbReference type="InterPro" id="IPR043502">
    <property type="entry name" value="DNA/RNA_pol_sf"/>
</dbReference>
<accession>L2F5H1</accession>
<gene>
    <name evidence="1" type="ORF">MOMA_06911</name>
</gene>
<dbReference type="RefSeq" id="WP_009501825.1">
    <property type="nucleotide sequence ID" value="NZ_ANIN01000002.1"/>
</dbReference>
<sequence length="284" mass="33131">MNQSQIEKLLHIKHLENELKTDISNSYESEIIKAKQAIIKWCNIKEWDSKNDRKYFVSFLDLNSLILNILTKTVLYCQKPMPFVSIASMINIGFTDKMDNIRTVSELLALLEPMGIYTIDDNRMIEALIMPSKELETKLHHACFIPPMIEKPDTLYRNNDCGLKTIDKDSLILGFNENYHTKNISLDVLNTLNNNEYELDMYIISNFEKPVVANTELELTTWENFKEQFTVFVKHLTDKTFYLTHKVDKRGRVYSQGYHFNTQGSSFEKACINLKHKELITGEL</sequence>
<name>L2F5H1_9GAMM</name>
<reference evidence="1 2" key="1">
    <citation type="journal article" date="2013" name="Genome Announc.">
        <title>Genome Sequence of Moraxella macacae 0408225, a Novel Bacterial Species Isolated from a Cynomolgus Macaque with Epistaxis.</title>
        <authorList>
            <person name="Ladner J.T."/>
            <person name="Whitehouse C.A."/>
            <person name="Koroleva G.I."/>
            <person name="Palacios G.F."/>
        </authorList>
    </citation>
    <scope>NUCLEOTIDE SEQUENCE [LARGE SCALE GENOMIC DNA]</scope>
    <source>
        <strain evidence="1 2">0408225</strain>
    </source>
</reference>
<dbReference type="AlphaFoldDB" id="L2F5H1"/>
<comment type="caution">
    <text evidence="1">The sequence shown here is derived from an EMBL/GenBank/DDBJ whole genome shotgun (WGS) entry which is preliminary data.</text>
</comment>
<protein>
    <recommendedName>
        <fullName evidence="3">RNA polymerase</fullName>
    </recommendedName>
</protein>
<dbReference type="OrthoDB" id="6717696at2"/>
<dbReference type="EMBL" id="ANIN01000002">
    <property type="protein sequence ID" value="ELA08272.1"/>
    <property type="molecule type" value="Genomic_DNA"/>
</dbReference>
<dbReference type="PATRIC" id="fig|1230338.3.peg.1475"/>
<dbReference type="Proteomes" id="UP000023795">
    <property type="component" value="Unassembled WGS sequence"/>
</dbReference>
<evidence type="ECO:0008006" key="3">
    <source>
        <dbReference type="Google" id="ProtNLM"/>
    </source>
</evidence>
<proteinExistence type="predicted"/>
<evidence type="ECO:0000313" key="2">
    <source>
        <dbReference type="Proteomes" id="UP000023795"/>
    </source>
</evidence>